<dbReference type="PANTHER" id="PTHR45036">
    <property type="entry name" value="METHYLTRANSFERASE LIKE 7B"/>
    <property type="match status" value="1"/>
</dbReference>
<proteinExistence type="predicted"/>
<feature type="domain" description="Methyltransferase type 11" evidence="2">
    <location>
        <begin position="161"/>
        <end position="264"/>
    </location>
</feature>
<name>A0AAD2G6U5_9STRA</name>
<dbReference type="InterPro" id="IPR029063">
    <property type="entry name" value="SAM-dependent_MTases_sf"/>
</dbReference>
<protein>
    <recommendedName>
        <fullName evidence="2">Methyltransferase type 11 domain-containing protein</fullName>
    </recommendedName>
</protein>
<feature type="chain" id="PRO_5041997485" description="Methyltransferase type 11 domain-containing protein" evidence="1">
    <location>
        <begin position="24"/>
        <end position="370"/>
    </location>
</feature>
<sequence length="370" mass="41073">MSTVWIPRRYIVTWLLLFTQISAFSANNNDNNQNGDNNAKEVIEVEEAPESISRRNLLTWPIGIGGAVVYGKLLSSSLEKLSRGDSVFPDDHERRVRMVLSTSLQASAQGLMMTNHRIIANDQSPLADAPPSPSSPRPFRVLEVGIGNEWRLARRGLYGDGLQELRRMGIRDLDVTGVDLVTPKEAVLKQARDKMQALVAATGEVGEQPALRVNLHAIKGSITAKLNDYPNGYFDAVICSLTLCSVDDQTAALAEIHRLMRSSGGTFGYLEHVAVDDDEPYSFLEVQQKVLDPLQQALADNCHLHRYTDETIAEEFRLPQDNDNDNDNDNASQLLTSSSSSSSYLLHERFLVDGMWPISCQCCGVIQQRM</sequence>
<accession>A0AAD2G6U5</accession>
<evidence type="ECO:0000313" key="3">
    <source>
        <dbReference type="EMBL" id="CAJ1965119.1"/>
    </source>
</evidence>
<evidence type="ECO:0000256" key="1">
    <source>
        <dbReference type="SAM" id="SignalP"/>
    </source>
</evidence>
<feature type="signal peptide" evidence="1">
    <location>
        <begin position="1"/>
        <end position="23"/>
    </location>
</feature>
<gene>
    <name evidence="3" type="ORF">CYCCA115_LOCUS20957</name>
</gene>
<dbReference type="Proteomes" id="UP001295423">
    <property type="component" value="Unassembled WGS sequence"/>
</dbReference>
<evidence type="ECO:0000313" key="4">
    <source>
        <dbReference type="Proteomes" id="UP001295423"/>
    </source>
</evidence>
<organism evidence="3 4">
    <name type="scientific">Cylindrotheca closterium</name>
    <dbReference type="NCBI Taxonomy" id="2856"/>
    <lineage>
        <taxon>Eukaryota</taxon>
        <taxon>Sar</taxon>
        <taxon>Stramenopiles</taxon>
        <taxon>Ochrophyta</taxon>
        <taxon>Bacillariophyta</taxon>
        <taxon>Bacillariophyceae</taxon>
        <taxon>Bacillariophycidae</taxon>
        <taxon>Bacillariales</taxon>
        <taxon>Bacillariaceae</taxon>
        <taxon>Cylindrotheca</taxon>
    </lineage>
</organism>
<evidence type="ECO:0000259" key="2">
    <source>
        <dbReference type="Pfam" id="PF08241"/>
    </source>
</evidence>
<dbReference type="PANTHER" id="PTHR45036:SF1">
    <property type="entry name" value="METHYLTRANSFERASE LIKE 7A"/>
    <property type="match status" value="1"/>
</dbReference>
<dbReference type="SUPFAM" id="SSF53335">
    <property type="entry name" value="S-adenosyl-L-methionine-dependent methyltransferases"/>
    <property type="match status" value="1"/>
</dbReference>
<keyword evidence="4" id="KW-1185">Reference proteome</keyword>
<dbReference type="InterPro" id="IPR052356">
    <property type="entry name" value="Thiol_S-MT"/>
</dbReference>
<dbReference type="EMBL" id="CAKOGP040002202">
    <property type="protein sequence ID" value="CAJ1965119.1"/>
    <property type="molecule type" value="Genomic_DNA"/>
</dbReference>
<keyword evidence="1" id="KW-0732">Signal</keyword>
<dbReference type="Pfam" id="PF08241">
    <property type="entry name" value="Methyltransf_11"/>
    <property type="match status" value="1"/>
</dbReference>
<dbReference type="InterPro" id="IPR013216">
    <property type="entry name" value="Methyltransf_11"/>
</dbReference>
<dbReference type="AlphaFoldDB" id="A0AAD2G6U5"/>
<dbReference type="Gene3D" id="3.40.50.150">
    <property type="entry name" value="Vaccinia Virus protein VP39"/>
    <property type="match status" value="1"/>
</dbReference>
<comment type="caution">
    <text evidence="3">The sequence shown here is derived from an EMBL/GenBank/DDBJ whole genome shotgun (WGS) entry which is preliminary data.</text>
</comment>
<dbReference type="GO" id="GO:0008757">
    <property type="term" value="F:S-adenosylmethionine-dependent methyltransferase activity"/>
    <property type="evidence" value="ECO:0007669"/>
    <property type="project" value="InterPro"/>
</dbReference>
<dbReference type="CDD" id="cd02440">
    <property type="entry name" value="AdoMet_MTases"/>
    <property type="match status" value="1"/>
</dbReference>
<reference evidence="3" key="1">
    <citation type="submission" date="2023-08" db="EMBL/GenBank/DDBJ databases">
        <authorList>
            <person name="Audoor S."/>
            <person name="Bilcke G."/>
        </authorList>
    </citation>
    <scope>NUCLEOTIDE SEQUENCE</scope>
</reference>